<dbReference type="GO" id="GO:0005737">
    <property type="term" value="C:cytoplasm"/>
    <property type="evidence" value="ECO:0007669"/>
    <property type="project" value="TreeGrafter"/>
</dbReference>
<dbReference type="SUPFAM" id="SSF103107">
    <property type="entry name" value="Hypothetical protein c14orf129, hspc210"/>
    <property type="match status" value="1"/>
</dbReference>
<dbReference type="WBParaSite" id="BPAG_0000077501-mRNA-1">
    <property type="protein sequence ID" value="BPAG_0000077501-mRNA-1"/>
    <property type="gene ID" value="BPAG_0000077501"/>
</dbReference>
<feature type="compositionally biased region" description="Basic and acidic residues" evidence="2">
    <location>
        <begin position="297"/>
        <end position="307"/>
    </location>
</feature>
<dbReference type="GO" id="GO:0051018">
    <property type="term" value="F:protein kinase A binding"/>
    <property type="evidence" value="ECO:0007669"/>
    <property type="project" value="TreeGrafter"/>
</dbReference>
<dbReference type="GO" id="GO:0019207">
    <property type="term" value="F:kinase regulator activity"/>
    <property type="evidence" value="ECO:0007669"/>
    <property type="project" value="TreeGrafter"/>
</dbReference>
<dbReference type="InterPro" id="IPR037395">
    <property type="entry name" value="GSKIP"/>
</dbReference>
<comment type="similarity">
    <text evidence="1">Belongs to the GSKIP family.</text>
</comment>
<accession>A0A0N4SYG5</accession>
<reference evidence="6" key="1">
    <citation type="submission" date="2017-02" db="UniProtKB">
        <authorList>
            <consortium name="WormBaseParasite"/>
        </authorList>
    </citation>
    <scope>IDENTIFICATION</scope>
</reference>
<reference evidence="4 5" key="2">
    <citation type="submission" date="2018-11" db="EMBL/GenBank/DDBJ databases">
        <authorList>
            <consortium name="Pathogen Informatics"/>
        </authorList>
    </citation>
    <scope>NUCLEOTIDE SEQUENCE [LARGE SCALE GENOMIC DNA]</scope>
</reference>
<sequence length="326" mass="36185">MAHSLPFTPPSSPSCRGPSSALSFHGVHPIGTPTANCLADCLGVSPLYRQQNSARWQSAAQIYQSYQSSRTHSRAHSPAADGFHEAFMYPPSLTPALISDHISTVYNIFGTPLSLVEIGRANRKRHAEVGDTLNEQSVGGPLELEAIAAVHELSNEVRSIAVSEILPRTADLIFVNIKTVEVVIKLQTGHPYTLELTMKGWRIASLQCDSMNGDYKRVGLHAKYYENARQLLEEISPAHSQYFTKCLTEKLTQLHAWRKAQILTYNSFALLHRIIAEEMEDDVESFEKQTGRASTSLKKEAEKKDGENDNQSDEGLMFAVDESSNR</sequence>
<dbReference type="PANTHER" id="PTHR12490:SF4">
    <property type="entry name" value="GSK3B-INTERACTING PROTEIN"/>
    <property type="match status" value="1"/>
</dbReference>
<dbReference type="AlphaFoldDB" id="A0A0N4SYG5"/>
<proteinExistence type="inferred from homology"/>
<feature type="region of interest" description="Disordered" evidence="2">
    <location>
        <begin position="282"/>
        <end position="326"/>
    </location>
</feature>
<feature type="domain" description="GSKIP" evidence="3">
    <location>
        <begin position="143"/>
        <end position="254"/>
    </location>
</feature>
<gene>
    <name evidence="4" type="ORF">BPAG_LOCUS776</name>
</gene>
<evidence type="ECO:0000313" key="6">
    <source>
        <dbReference type="WBParaSite" id="BPAG_0000077501-mRNA-1"/>
    </source>
</evidence>
<dbReference type="Pfam" id="PF05303">
    <property type="entry name" value="GSKIP_dom"/>
    <property type="match status" value="1"/>
</dbReference>
<dbReference type="STRING" id="6280.A0A0N4SYG5"/>
<dbReference type="InterPro" id="IPR007967">
    <property type="entry name" value="GSKIP_dom"/>
</dbReference>
<evidence type="ECO:0000259" key="3">
    <source>
        <dbReference type="Pfam" id="PF05303"/>
    </source>
</evidence>
<protein>
    <submittedName>
        <fullName evidence="6">DUF727 domain-containing protein</fullName>
    </submittedName>
</protein>
<organism evidence="6">
    <name type="scientific">Brugia pahangi</name>
    <name type="common">Filarial nematode worm</name>
    <dbReference type="NCBI Taxonomy" id="6280"/>
    <lineage>
        <taxon>Eukaryota</taxon>
        <taxon>Metazoa</taxon>
        <taxon>Ecdysozoa</taxon>
        <taxon>Nematoda</taxon>
        <taxon>Chromadorea</taxon>
        <taxon>Rhabditida</taxon>
        <taxon>Spirurina</taxon>
        <taxon>Spiruromorpha</taxon>
        <taxon>Filarioidea</taxon>
        <taxon>Onchocercidae</taxon>
        <taxon>Brugia</taxon>
    </lineage>
</organism>
<evidence type="ECO:0000313" key="5">
    <source>
        <dbReference type="Proteomes" id="UP000278627"/>
    </source>
</evidence>
<dbReference type="GO" id="GO:0060828">
    <property type="term" value="P:regulation of canonical Wnt signaling pathway"/>
    <property type="evidence" value="ECO:0007669"/>
    <property type="project" value="InterPro"/>
</dbReference>
<evidence type="ECO:0000256" key="1">
    <source>
        <dbReference type="ARBA" id="ARBA00009571"/>
    </source>
</evidence>
<dbReference type="InterPro" id="IPR023231">
    <property type="entry name" value="GSKIP_dom_sf"/>
</dbReference>
<name>A0A0N4SYG5_BRUPA</name>
<dbReference type="PANTHER" id="PTHR12490">
    <property type="entry name" value="GSK3B-INTERACTING PROTEIN"/>
    <property type="match status" value="1"/>
</dbReference>
<evidence type="ECO:0000256" key="2">
    <source>
        <dbReference type="SAM" id="MobiDB-lite"/>
    </source>
</evidence>
<dbReference type="Proteomes" id="UP000278627">
    <property type="component" value="Unassembled WGS sequence"/>
</dbReference>
<evidence type="ECO:0000313" key="4">
    <source>
        <dbReference type="EMBL" id="VDN81962.1"/>
    </source>
</evidence>
<dbReference type="Gene3D" id="3.30.2280.10">
    <property type="entry name" value="Hypothetical protein (hspc210)"/>
    <property type="match status" value="1"/>
</dbReference>
<dbReference type="EMBL" id="UZAD01000042">
    <property type="protein sequence ID" value="VDN81962.1"/>
    <property type="molecule type" value="Genomic_DNA"/>
</dbReference>
<keyword evidence="5" id="KW-1185">Reference proteome</keyword>